<dbReference type="SUPFAM" id="SSF53254">
    <property type="entry name" value="Phosphoglycerate mutase-like"/>
    <property type="match status" value="1"/>
</dbReference>
<dbReference type="Gene3D" id="3.40.50.1240">
    <property type="entry name" value="Phosphoglycerate mutase-like"/>
    <property type="match status" value="1"/>
</dbReference>
<sequence length="356" mass="39429">MLELLAWVVLLCLLFRVLAKLTDIYALIRPDAPAPPSLLMMPRLMLRKGLFTLYGAVYLFFSKDKIGKSQLARAPDADDIASRVDSEVRIIFIRHGESMWNLVFNRGFGPSFLVRLVKAVLYELYLIPFDDSCFLDSPLSDLGFEQCHSLQAFLRNPCLDPAAQADFDVLTAGEGRSVIVSSQLRRAAATAAIGLADRLKRTNEPILMHSSCQEISRNFDTLSITEAGKGPVLRGSVELERKLHYDGTANKGSKSLGFRGMHRIEDFAAWAAKRNESTIIVAGHSLWFKEFFKLYLPKAADHTCKKKKIVNCGAVGFTLQTASPRGVTLGRASDSSLRHRIDPTSISVIYGGFAAK</sequence>
<proteinExistence type="predicted"/>
<evidence type="ECO:0000256" key="1">
    <source>
        <dbReference type="SAM" id="SignalP"/>
    </source>
</evidence>
<reference evidence="2" key="1">
    <citation type="submission" date="2021-01" db="EMBL/GenBank/DDBJ databases">
        <authorList>
            <person name="Corre E."/>
            <person name="Pelletier E."/>
            <person name="Niang G."/>
            <person name="Scheremetjew M."/>
            <person name="Finn R."/>
            <person name="Kale V."/>
            <person name="Holt S."/>
            <person name="Cochrane G."/>
            <person name="Meng A."/>
            <person name="Brown T."/>
            <person name="Cohen L."/>
        </authorList>
    </citation>
    <scope>NUCLEOTIDE SEQUENCE</scope>
    <source>
        <strain evidence="2">CCMP1374</strain>
    </source>
</reference>
<dbReference type="GO" id="GO:0016791">
    <property type="term" value="F:phosphatase activity"/>
    <property type="evidence" value="ECO:0007669"/>
    <property type="project" value="TreeGrafter"/>
</dbReference>
<name>A0A7S0HZQ7_9EUKA</name>
<dbReference type="PANTHER" id="PTHR48100">
    <property type="entry name" value="BROAD-SPECIFICITY PHOSPHATASE YOR283W-RELATED"/>
    <property type="match status" value="1"/>
</dbReference>
<protein>
    <recommendedName>
        <fullName evidence="3">Phosphoglycerate mutase (2,3-diphosphoglycerate-dependent)</fullName>
    </recommendedName>
</protein>
<gene>
    <name evidence="2" type="ORF">PANT1444_LOCUS18698</name>
</gene>
<accession>A0A7S0HZQ7</accession>
<evidence type="ECO:0000313" key="2">
    <source>
        <dbReference type="EMBL" id="CAD8506802.1"/>
    </source>
</evidence>
<dbReference type="EMBL" id="HBEP01033086">
    <property type="protein sequence ID" value="CAD8506802.1"/>
    <property type="molecule type" value="Transcribed_RNA"/>
</dbReference>
<dbReference type="InterPro" id="IPR029033">
    <property type="entry name" value="His_PPase_superfam"/>
</dbReference>
<dbReference type="InterPro" id="IPR050275">
    <property type="entry name" value="PGM_Phosphatase"/>
</dbReference>
<dbReference type="AlphaFoldDB" id="A0A7S0HZQ7"/>
<organism evidence="2">
    <name type="scientific">Phaeocystis antarctica</name>
    <dbReference type="NCBI Taxonomy" id="33657"/>
    <lineage>
        <taxon>Eukaryota</taxon>
        <taxon>Haptista</taxon>
        <taxon>Haptophyta</taxon>
        <taxon>Prymnesiophyceae</taxon>
        <taxon>Phaeocystales</taxon>
        <taxon>Phaeocystaceae</taxon>
        <taxon>Phaeocystis</taxon>
    </lineage>
</organism>
<feature type="chain" id="PRO_5031092095" description="Phosphoglycerate mutase (2,3-diphosphoglycerate-dependent)" evidence="1">
    <location>
        <begin position="20"/>
        <end position="356"/>
    </location>
</feature>
<dbReference type="GO" id="GO:0005829">
    <property type="term" value="C:cytosol"/>
    <property type="evidence" value="ECO:0007669"/>
    <property type="project" value="TreeGrafter"/>
</dbReference>
<feature type="signal peptide" evidence="1">
    <location>
        <begin position="1"/>
        <end position="19"/>
    </location>
</feature>
<evidence type="ECO:0008006" key="3">
    <source>
        <dbReference type="Google" id="ProtNLM"/>
    </source>
</evidence>
<dbReference type="PANTHER" id="PTHR48100:SF33">
    <property type="entry name" value="PEPTIDASE S54 RHOMBOID DOMAIN-CONTAINING PROTEIN"/>
    <property type="match status" value="1"/>
</dbReference>
<keyword evidence="1" id="KW-0732">Signal</keyword>